<reference evidence="1" key="1">
    <citation type="submission" date="2021-06" db="EMBL/GenBank/DDBJ databases">
        <authorList>
            <person name="Kallberg Y."/>
            <person name="Tangrot J."/>
            <person name="Rosling A."/>
        </authorList>
    </citation>
    <scope>NUCLEOTIDE SEQUENCE</scope>
    <source>
        <strain evidence="1">IL203A</strain>
    </source>
</reference>
<dbReference type="EMBL" id="CAJVPU010022180">
    <property type="protein sequence ID" value="CAG8684535.1"/>
    <property type="molecule type" value="Genomic_DNA"/>
</dbReference>
<gene>
    <name evidence="1" type="ORF">DHETER_LOCUS10837</name>
</gene>
<proteinExistence type="predicted"/>
<protein>
    <submittedName>
        <fullName evidence="1">1199_t:CDS:1</fullName>
    </submittedName>
</protein>
<keyword evidence="2" id="KW-1185">Reference proteome</keyword>
<sequence length="86" mass="9689">PTRGCYNNCPNQNYGQLRETEEINSEGRILTMSMIDETALSKTAISNKKKRTIIYMWIMGLMLAICWIVFGVVAYEKAGVHANASE</sequence>
<name>A0ACA9P0Z5_9GLOM</name>
<dbReference type="Proteomes" id="UP000789702">
    <property type="component" value="Unassembled WGS sequence"/>
</dbReference>
<evidence type="ECO:0000313" key="1">
    <source>
        <dbReference type="EMBL" id="CAG8684535.1"/>
    </source>
</evidence>
<accession>A0ACA9P0Z5</accession>
<evidence type="ECO:0000313" key="2">
    <source>
        <dbReference type="Proteomes" id="UP000789702"/>
    </source>
</evidence>
<organism evidence="1 2">
    <name type="scientific">Dentiscutata heterogama</name>
    <dbReference type="NCBI Taxonomy" id="1316150"/>
    <lineage>
        <taxon>Eukaryota</taxon>
        <taxon>Fungi</taxon>
        <taxon>Fungi incertae sedis</taxon>
        <taxon>Mucoromycota</taxon>
        <taxon>Glomeromycotina</taxon>
        <taxon>Glomeromycetes</taxon>
        <taxon>Diversisporales</taxon>
        <taxon>Gigasporaceae</taxon>
        <taxon>Dentiscutata</taxon>
    </lineage>
</organism>
<feature type="non-terminal residue" evidence="1">
    <location>
        <position position="1"/>
    </location>
</feature>
<comment type="caution">
    <text evidence="1">The sequence shown here is derived from an EMBL/GenBank/DDBJ whole genome shotgun (WGS) entry which is preliminary data.</text>
</comment>